<feature type="transmembrane region" description="Helical" evidence="1">
    <location>
        <begin position="12"/>
        <end position="30"/>
    </location>
</feature>
<keyword evidence="1" id="KW-0812">Transmembrane</keyword>
<dbReference type="STRING" id="655355.SAMN05216283_11184"/>
<sequence>MGPLIVNEIISANTNLLIAFFIGIGFGFVLESNGFSSSRRLAGMFYGYDTTVLKVFFTAAVTASIGLLFMSLFGWIDLSFIYINPTFLWSAIGGGVVMGAGFILGGYCPGTSFCAAAIGKLDALAFIGGIFIGILIFMEGYPLWENFYKAKFMGSPLLSDWLNISRGLLAFLIALVALGMFWVGEWAEKKFAREDYEINQR</sequence>
<evidence type="ECO:0000256" key="1">
    <source>
        <dbReference type="SAM" id="Phobius"/>
    </source>
</evidence>
<dbReference type="Proteomes" id="UP000198964">
    <property type="component" value="Unassembled WGS sequence"/>
</dbReference>
<feature type="transmembrane region" description="Helical" evidence="1">
    <location>
        <begin position="164"/>
        <end position="183"/>
    </location>
</feature>
<organism evidence="2 3">
    <name type="scientific">Sunxiuqinia elliptica</name>
    <dbReference type="NCBI Taxonomy" id="655355"/>
    <lineage>
        <taxon>Bacteria</taxon>
        <taxon>Pseudomonadati</taxon>
        <taxon>Bacteroidota</taxon>
        <taxon>Bacteroidia</taxon>
        <taxon>Marinilabiliales</taxon>
        <taxon>Prolixibacteraceae</taxon>
        <taxon>Sunxiuqinia</taxon>
    </lineage>
</organism>
<dbReference type="InterPro" id="IPR007272">
    <property type="entry name" value="Sulf_transp_TsuA/YedE"/>
</dbReference>
<protein>
    <submittedName>
        <fullName evidence="2">Uncharacterized protein</fullName>
    </submittedName>
</protein>
<evidence type="ECO:0000313" key="2">
    <source>
        <dbReference type="EMBL" id="SFF63585.1"/>
    </source>
</evidence>
<feature type="transmembrane region" description="Helical" evidence="1">
    <location>
        <begin position="51"/>
        <end position="76"/>
    </location>
</feature>
<evidence type="ECO:0000313" key="3">
    <source>
        <dbReference type="Proteomes" id="UP000198964"/>
    </source>
</evidence>
<dbReference type="Pfam" id="PF04143">
    <property type="entry name" value="Sulf_transp"/>
    <property type="match status" value="1"/>
</dbReference>
<dbReference type="EMBL" id="FONW01000011">
    <property type="protein sequence ID" value="SFF63585.1"/>
    <property type="molecule type" value="Genomic_DNA"/>
</dbReference>
<dbReference type="RefSeq" id="WP_093921092.1">
    <property type="nucleotide sequence ID" value="NZ_FONW01000011.1"/>
</dbReference>
<proteinExistence type="predicted"/>
<dbReference type="AlphaFoldDB" id="A0A1I2K8X5"/>
<keyword evidence="3" id="KW-1185">Reference proteome</keyword>
<name>A0A1I2K8X5_9BACT</name>
<accession>A0A1I2K8X5</accession>
<reference evidence="2 3" key="1">
    <citation type="submission" date="2016-10" db="EMBL/GenBank/DDBJ databases">
        <authorList>
            <person name="de Groot N.N."/>
        </authorList>
    </citation>
    <scope>NUCLEOTIDE SEQUENCE [LARGE SCALE GENOMIC DNA]</scope>
    <source>
        <strain evidence="2 3">CGMCC 1.9156</strain>
    </source>
</reference>
<feature type="transmembrane region" description="Helical" evidence="1">
    <location>
        <begin position="121"/>
        <end position="144"/>
    </location>
</feature>
<keyword evidence="1" id="KW-1133">Transmembrane helix</keyword>
<keyword evidence="1" id="KW-0472">Membrane</keyword>
<gene>
    <name evidence="2" type="ORF">SAMN05216283_11184</name>
</gene>
<feature type="transmembrane region" description="Helical" evidence="1">
    <location>
        <begin position="88"/>
        <end position="109"/>
    </location>
</feature>